<dbReference type="HOGENOM" id="CLU_589262_0_0_1"/>
<dbReference type="EMBL" id="JARH01000630">
    <property type="protein sequence ID" value="EXF78506.1"/>
    <property type="molecule type" value="Genomic_DNA"/>
</dbReference>
<name>A0A010RE23_9PEZI</name>
<feature type="region of interest" description="Disordered" evidence="1">
    <location>
        <begin position="392"/>
        <end position="414"/>
    </location>
</feature>
<comment type="caution">
    <text evidence="2">The sequence shown here is derived from an EMBL/GenBank/DDBJ whole genome shotgun (WGS) entry which is preliminary data.</text>
</comment>
<feature type="compositionally biased region" description="Acidic residues" evidence="1">
    <location>
        <begin position="321"/>
        <end position="330"/>
    </location>
</feature>
<dbReference type="OrthoDB" id="10420501at2759"/>
<organism evidence="2 3">
    <name type="scientific">Colletotrichum fioriniae PJ7</name>
    <dbReference type="NCBI Taxonomy" id="1445577"/>
    <lineage>
        <taxon>Eukaryota</taxon>
        <taxon>Fungi</taxon>
        <taxon>Dikarya</taxon>
        <taxon>Ascomycota</taxon>
        <taxon>Pezizomycotina</taxon>
        <taxon>Sordariomycetes</taxon>
        <taxon>Hypocreomycetidae</taxon>
        <taxon>Glomerellales</taxon>
        <taxon>Glomerellaceae</taxon>
        <taxon>Colletotrichum</taxon>
        <taxon>Colletotrichum acutatum species complex</taxon>
    </lineage>
</organism>
<sequence>MTDANIRDPSPQDSTPRLPLQESEPRVSIVEPSSNQVLNGSHIGRQRPWSRGILPDDIPEYQRQVMLRLSKAHEAGVQWSDIQFDAVWCLPWWEGIDAVDLKPGEGQHLERLVSNSEASNDSIKEAETVPDQHIKALKELFEQKLSGDNRYHESLTQLKEMAEMLDGYPVAKQDFEDAIQPVREAIDAWQEIFAKMGAREVPIAEADLVSEFANAISPFLGLPADSTKWVDFLRKLIRLKEWDLIDKFTSVQVYGIGYMGQLSKTDLDEALLVVKNEAHFRYLIWAEKFIKSYEADDSDLMDTENRRKVDQKPPSAKLEKDEDIVTEEPAPEQPIGDKSHSDDREDEDATAIDTSLWEPFEDPEIIVDHSLPPYRWMSDSEAQDYLRIVAEQSKESESEPTASQSNPRTDEADDEMIIDEETLNNMFAGWIGHMPIPRGLDEVEDEEVEDEEEEGAEEARWFTE</sequence>
<feature type="region of interest" description="Disordered" evidence="1">
    <location>
        <begin position="440"/>
        <end position="464"/>
    </location>
</feature>
<accession>A0A010RE23</accession>
<feature type="region of interest" description="Disordered" evidence="1">
    <location>
        <begin position="304"/>
        <end position="356"/>
    </location>
</feature>
<proteinExistence type="predicted"/>
<evidence type="ECO:0000256" key="1">
    <source>
        <dbReference type="SAM" id="MobiDB-lite"/>
    </source>
</evidence>
<feature type="region of interest" description="Disordered" evidence="1">
    <location>
        <begin position="1"/>
        <end position="29"/>
    </location>
</feature>
<keyword evidence="3" id="KW-1185">Reference proteome</keyword>
<feature type="compositionally biased region" description="Acidic residues" evidence="1">
    <location>
        <begin position="442"/>
        <end position="456"/>
    </location>
</feature>
<dbReference type="KEGG" id="cfj:CFIO01_09721"/>
<dbReference type="Proteomes" id="UP000020467">
    <property type="component" value="Unassembled WGS sequence"/>
</dbReference>
<protein>
    <submittedName>
        <fullName evidence="2">Uncharacterized protein</fullName>
    </submittedName>
</protein>
<gene>
    <name evidence="2" type="ORF">CFIO01_09721</name>
</gene>
<reference evidence="2 3" key="1">
    <citation type="submission" date="2014-02" db="EMBL/GenBank/DDBJ databases">
        <title>The genome sequence of Colletotrichum fioriniae PJ7.</title>
        <authorList>
            <person name="Baroncelli R."/>
            <person name="Thon M.R."/>
        </authorList>
    </citation>
    <scope>NUCLEOTIDE SEQUENCE [LARGE SCALE GENOMIC DNA]</scope>
    <source>
        <strain evidence="2 3">PJ7</strain>
    </source>
</reference>
<evidence type="ECO:0000313" key="2">
    <source>
        <dbReference type="EMBL" id="EXF78506.1"/>
    </source>
</evidence>
<evidence type="ECO:0000313" key="3">
    <source>
        <dbReference type="Proteomes" id="UP000020467"/>
    </source>
</evidence>
<dbReference type="AlphaFoldDB" id="A0A010RE23"/>